<reference evidence="2 3" key="1">
    <citation type="submission" date="2018-01" db="EMBL/GenBank/DDBJ databases">
        <title>Whole genome sequencing of Histamine producing bacteria.</title>
        <authorList>
            <person name="Butler K."/>
        </authorList>
    </citation>
    <scope>NUCLEOTIDE SEQUENCE [LARGE SCALE GENOMIC DNA]</scope>
    <source>
        <strain evidence="2 3">FS-7.2</strain>
    </source>
</reference>
<feature type="transmembrane region" description="Helical" evidence="1">
    <location>
        <begin position="93"/>
        <end position="110"/>
    </location>
</feature>
<feature type="transmembrane region" description="Helical" evidence="1">
    <location>
        <begin position="327"/>
        <end position="345"/>
    </location>
</feature>
<protein>
    <recommendedName>
        <fullName evidence="4">EpsG family protein</fullName>
    </recommendedName>
</protein>
<evidence type="ECO:0008006" key="4">
    <source>
        <dbReference type="Google" id="ProtNLM"/>
    </source>
</evidence>
<dbReference type="RefSeq" id="WP_107289800.1">
    <property type="nucleotide sequence ID" value="NZ_PYNF01000013.1"/>
</dbReference>
<feature type="transmembrane region" description="Helical" evidence="1">
    <location>
        <begin position="193"/>
        <end position="212"/>
    </location>
</feature>
<dbReference type="EMBL" id="PYNF01000013">
    <property type="protein sequence ID" value="PSU97728.1"/>
    <property type="molecule type" value="Genomic_DNA"/>
</dbReference>
<gene>
    <name evidence="2" type="ORF">C9J27_15375</name>
</gene>
<feature type="transmembrane region" description="Helical" evidence="1">
    <location>
        <begin position="303"/>
        <end position="320"/>
    </location>
</feature>
<keyword evidence="1" id="KW-1133">Transmembrane helix</keyword>
<feature type="transmembrane region" description="Helical" evidence="1">
    <location>
        <begin position="5"/>
        <end position="20"/>
    </location>
</feature>
<dbReference type="InterPro" id="IPR049458">
    <property type="entry name" value="EpsG-like"/>
</dbReference>
<feature type="transmembrane region" description="Helical" evidence="1">
    <location>
        <begin position="116"/>
        <end position="132"/>
    </location>
</feature>
<proteinExistence type="predicted"/>
<evidence type="ECO:0000313" key="2">
    <source>
        <dbReference type="EMBL" id="PSU97728.1"/>
    </source>
</evidence>
<feature type="transmembrane region" description="Helical" evidence="1">
    <location>
        <begin position="162"/>
        <end position="186"/>
    </location>
</feature>
<dbReference type="Proteomes" id="UP000241426">
    <property type="component" value="Unassembled WGS sequence"/>
</dbReference>
<evidence type="ECO:0000256" key="1">
    <source>
        <dbReference type="SAM" id="Phobius"/>
    </source>
</evidence>
<comment type="caution">
    <text evidence="2">The sequence shown here is derived from an EMBL/GenBank/DDBJ whole genome shotgun (WGS) entry which is preliminary data.</text>
</comment>
<feature type="transmembrane region" description="Helical" evidence="1">
    <location>
        <begin position="64"/>
        <end position="86"/>
    </location>
</feature>
<accession>A0A2T3KG55</accession>
<name>A0A2T3KG55_9GAMM</name>
<feature type="transmembrane region" description="Helical" evidence="1">
    <location>
        <begin position="244"/>
        <end position="262"/>
    </location>
</feature>
<organism evidence="2 3">
    <name type="scientific">Photobacterium kishitanii</name>
    <dbReference type="NCBI Taxonomy" id="318456"/>
    <lineage>
        <taxon>Bacteria</taxon>
        <taxon>Pseudomonadati</taxon>
        <taxon>Pseudomonadota</taxon>
        <taxon>Gammaproteobacteria</taxon>
        <taxon>Vibrionales</taxon>
        <taxon>Vibrionaceae</taxon>
        <taxon>Photobacterium</taxon>
    </lineage>
</organism>
<sequence length="379" mass="45104">MAYFLLIFVLFSLLLMYWRWKSSRKYVDIISCFLLILFSSNSYFNGWDSYVYLGYFNYINSHGFSGFYDLLNVNIEPGYLILLLISSSITNEYQFLIFLQSILINVLLYFGVKRCGLNYTLFALLFFVTYYTRLELSTFRQAIAVSFFVYSLSYINNKPIRFIIINLIGALFHYSCVFTILFLPIVRSKYKSSFYWLLAVGALPAYFIIQYLNFSNIMSYFPYVGDFNYLLTKLTYYQDNDTKGGFSLIYITYVLGYLFVIYKYKYTFYKSNNIYLLNLFSVFIVLIFYLSFLPSLIVSRFEYYLGISVILCAVFIIDNFKSAISRFFVLYASVFIFCIVFRYNLDREVYFPYQGYLQYILFDQQPRSESFIKSLGDQY</sequence>
<feature type="transmembrane region" description="Helical" evidence="1">
    <location>
        <begin position="274"/>
        <end position="297"/>
    </location>
</feature>
<keyword evidence="1" id="KW-0472">Membrane</keyword>
<dbReference type="AlphaFoldDB" id="A0A2T3KG55"/>
<keyword evidence="1" id="KW-0812">Transmembrane</keyword>
<evidence type="ECO:0000313" key="3">
    <source>
        <dbReference type="Proteomes" id="UP000241426"/>
    </source>
</evidence>
<dbReference type="Pfam" id="PF14897">
    <property type="entry name" value="EpsG"/>
    <property type="match status" value="1"/>
</dbReference>